<proteinExistence type="predicted"/>
<sequence>MNKDNYDAYLSNGSLILFCGKHTDCFKNDVLHSTLYANLTATITSNDHELWWQTYTRNLNRMEYPLNSREVRQLEFNNSHLLNIVIESTGSALPEKEQQALSSVFSYLRKQPEDSSAIKAIITRLQANAYNGAEGIAGARTENQSISTATVLTIVRNDKALLTLQISFKTKGGITPGILNEPVLTTIKDGKNNIRLLRSSLNELKYDLIRETVITKLGKKPQTDLLHLTPSALPELQ</sequence>
<name>A0AAE6ZTH0_9PSED</name>
<dbReference type="RefSeq" id="WP_083350066.1">
    <property type="nucleotide sequence ID" value="NZ_CP044409.1"/>
</dbReference>
<dbReference type="AlphaFoldDB" id="A0AAE6ZTH0"/>
<reference evidence="1 3" key="1">
    <citation type="submission" date="2017-06" db="EMBL/GenBank/DDBJ databases">
        <authorList>
            <person name="Furmanczyk E.M."/>
        </authorList>
    </citation>
    <scope>NUCLEOTIDE SEQUENCE [LARGE SCALE GENOMIC DNA]</scope>
    <source>
        <strain evidence="1 3">DSM 16611</strain>
    </source>
</reference>
<evidence type="ECO:0000313" key="1">
    <source>
        <dbReference type="EMBL" id="OXR30444.1"/>
    </source>
</evidence>
<dbReference type="KEGG" id="pum:HGP31_03100"/>
<dbReference type="EMBL" id="CP051487">
    <property type="protein sequence ID" value="QJC77326.1"/>
    <property type="molecule type" value="Genomic_DNA"/>
</dbReference>
<organism evidence="2 4">
    <name type="scientific">Pseudomonas umsongensis</name>
    <dbReference type="NCBI Taxonomy" id="198618"/>
    <lineage>
        <taxon>Bacteria</taxon>
        <taxon>Pseudomonadati</taxon>
        <taxon>Pseudomonadota</taxon>
        <taxon>Gammaproteobacteria</taxon>
        <taxon>Pseudomonadales</taxon>
        <taxon>Pseudomonadaceae</taxon>
        <taxon>Pseudomonas</taxon>
    </lineage>
</organism>
<dbReference type="EMBL" id="NIWU01000004">
    <property type="protein sequence ID" value="OXR30444.1"/>
    <property type="molecule type" value="Genomic_DNA"/>
</dbReference>
<accession>A0AAE6ZTH0</accession>
<evidence type="ECO:0000313" key="2">
    <source>
        <dbReference type="EMBL" id="QJC77326.1"/>
    </source>
</evidence>
<reference evidence="2 4" key="2">
    <citation type="submission" date="2020-04" db="EMBL/GenBank/DDBJ databases">
        <authorList>
            <person name="Yao Y."/>
            <person name="He Z."/>
        </authorList>
    </citation>
    <scope>NUCLEOTIDE SEQUENCE [LARGE SCALE GENOMIC DNA]</scope>
    <source>
        <strain evidence="2 4">CY-1</strain>
    </source>
</reference>
<dbReference type="GeneID" id="72192537"/>
<protein>
    <submittedName>
        <fullName evidence="2">Uncharacterized protein</fullName>
    </submittedName>
</protein>
<keyword evidence="3" id="KW-1185">Reference proteome</keyword>
<evidence type="ECO:0000313" key="4">
    <source>
        <dbReference type="Proteomes" id="UP000501367"/>
    </source>
</evidence>
<dbReference type="Proteomes" id="UP000215455">
    <property type="component" value="Unassembled WGS sequence"/>
</dbReference>
<evidence type="ECO:0000313" key="3">
    <source>
        <dbReference type="Proteomes" id="UP000215455"/>
    </source>
</evidence>
<gene>
    <name evidence="2" type="ORF">HGP31_03100</name>
    <name evidence="1" type="ORF">PSUM_20240</name>
</gene>
<dbReference type="Proteomes" id="UP000501367">
    <property type="component" value="Chromosome"/>
</dbReference>